<dbReference type="InterPro" id="IPR010841">
    <property type="entry name" value="EF-G-binding_N"/>
</dbReference>
<name>A0ABS4IXC2_9BACL</name>
<evidence type="ECO:0000259" key="1">
    <source>
        <dbReference type="Pfam" id="PF07299"/>
    </source>
</evidence>
<keyword evidence="4" id="KW-1185">Reference proteome</keyword>
<dbReference type="Pfam" id="PF16571">
    <property type="entry name" value="FBP_C"/>
    <property type="match status" value="1"/>
</dbReference>
<feature type="domain" description="Elongation factor G-binding protein C-terminal treble-clef zinc-finger" evidence="2">
    <location>
        <begin position="101"/>
        <end position="203"/>
    </location>
</feature>
<dbReference type="CDD" id="cd16342">
    <property type="entry name" value="FusC_FusB"/>
    <property type="match status" value="1"/>
</dbReference>
<gene>
    <name evidence="3" type="ORF">J2Z66_003850</name>
</gene>
<feature type="domain" description="Elongation factor G-binding protein N-terminal" evidence="1">
    <location>
        <begin position="5"/>
        <end position="87"/>
    </location>
</feature>
<evidence type="ECO:0008006" key="5">
    <source>
        <dbReference type="Google" id="ProtNLM"/>
    </source>
</evidence>
<dbReference type="EMBL" id="JAGGLB010000012">
    <property type="protein sequence ID" value="MBP1992242.1"/>
    <property type="molecule type" value="Genomic_DNA"/>
</dbReference>
<dbReference type="Gene3D" id="1.20.1280.250">
    <property type="match status" value="1"/>
</dbReference>
<comment type="caution">
    <text evidence="3">The sequence shown here is derived from an EMBL/GenBank/DDBJ whole genome shotgun (WGS) entry which is preliminary data.</text>
</comment>
<evidence type="ECO:0000313" key="4">
    <source>
        <dbReference type="Proteomes" id="UP001519287"/>
    </source>
</evidence>
<dbReference type="Proteomes" id="UP001519287">
    <property type="component" value="Unassembled WGS sequence"/>
</dbReference>
<reference evidence="3 4" key="1">
    <citation type="submission" date="2021-03" db="EMBL/GenBank/DDBJ databases">
        <title>Genomic Encyclopedia of Type Strains, Phase IV (KMG-IV): sequencing the most valuable type-strain genomes for metagenomic binning, comparative biology and taxonomic classification.</title>
        <authorList>
            <person name="Goeker M."/>
        </authorList>
    </citation>
    <scope>NUCLEOTIDE SEQUENCE [LARGE SCALE GENOMIC DNA]</scope>
    <source>
        <strain evidence="3 4">DSM 26048</strain>
    </source>
</reference>
<dbReference type="InterPro" id="IPR038344">
    <property type="entry name" value="EF-G_N_sf"/>
</dbReference>
<evidence type="ECO:0000313" key="3">
    <source>
        <dbReference type="EMBL" id="MBP1992242.1"/>
    </source>
</evidence>
<dbReference type="InterPro" id="IPR032330">
    <property type="entry name" value="EF-G-binding_C"/>
</dbReference>
<dbReference type="RefSeq" id="WP_209973028.1">
    <property type="nucleotide sequence ID" value="NZ_JAGGLB010000012.1"/>
</dbReference>
<sequence length="217" mass="24657">MIETFIRNHQYNFIKKQTGILQLACKTVSDSKVVEAVRYSTESKVLELFQNAADTQKQLLVKASALKTDEDFQSYLSGLEPYLVEFPQVTEKQLKQLFPKNKKLKIPDLSKIDYSHITYLSWLDIATNKMFIVYNLQGKVVGIEGKYIPTNKKSTCFLCNKHGETALFSAVSKSRPANSSPDYYKAVGNYMCIASHECNKSITDITSLERFIQEVIG</sequence>
<dbReference type="Pfam" id="PF07299">
    <property type="entry name" value="EF-G-binding_N"/>
    <property type="match status" value="1"/>
</dbReference>
<protein>
    <recommendedName>
        <fullName evidence="5">Elongation factor G-binding protein</fullName>
    </recommendedName>
</protein>
<organism evidence="3 4">
    <name type="scientific">Paenibacillus eucommiae</name>
    <dbReference type="NCBI Taxonomy" id="1355755"/>
    <lineage>
        <taxon>Bacteria</taxon>
        <taxon>Bacillati</taxon>
        <taxon>Bacillota</taxon>
        <taxon>Bacilli</taxon>
        <taxon>Bacillales</taxon>
        <taxon>Paenibacillaceae</taxon>
        <taxon>Paenibacillus</taxon>
    </lineage>
</organism>
<proteinExistence type="predicted"/>
<accession>A0ABS4IXC2</accession>
<evidence type="ECO:0000259" key="2">
    <source>
        <dbReference type="Pfam" id="PF16571"/>
    </source>
</evidence>